<feature type="chain" id="PRO_5040719630" evidence="1">
    <location>
        <begin position="24"/>
        <end position="247"/>
    </location>
</feature>
<dbReference type="Gene3D" id="2.40.160.20">
    <property type="match status" value="1"/>
</dbReference>
<comment type="caution">
    <text evidence="2">The sequence shown here is derived from an EMBL/GenBank/DDBJ whole genome shotgun (WGS) entry which is preliminary data.</text>
</comment>
<dbReference type="EMBL" id="JAJOZR010000010">
    <property type="protein sequence ID" value="MCD7110568.1"/>
    <property type="molecule type" value="Genomic_DNA"/>
</dbReference>
<evidence type="ECO:0000313" key="3">
    <source>
        <dbReference type="Proteomes" id="UP001139089"/>
    </source>
</evidence>
<dbReference type="Proteomes" id="UP001139089">
    <property type="component" value="Unassembled WGS sequence"/>
</dbReference>
<name>A0A9X1NWF3_9HYPH</name>
<protein>
    <submittedName>
        <fullName evidence="2">Outer membrane beta-barrel protein</fullName>
    </submittedName>
</protein>
<dbReference type="RefSeq" id="WP_231815753.1">
    <property type="nucleotide sequence ID" value="NZ_JAJOZR010000010.1"/>
</dbReference>
<reference evidence="2" key="1">
    <citation type="submission" date="2021-12" db="EMBL/GenBank/DDBJ databases">
        <authorList>
            <person name="Li Y."/>
        </authorList>
    </citation>
    <scope>NUCLEOTIDE SEQUENCE</scope>
    <source>
        <strain evidence="2">DKSPLA3</strain>
    </source>
</reference>
<organism evidence="2 3">
    <name type="scientific">Rhizobium quercicola</name>
    <dbReference type="NCBI Taxonomy" id="2901226"/>
    <lineage>
        <taxon>Bacteria</taxon>
        <taxon>Pseudomonadati</taxon>
        <taxon>Pseudomonadota</taxon>
        <taxon>Alphaproteobacteria</taxon>
        <taxon>Hyphomicrobiales</taxon>
        <taxon>Rhizobiaceae</taxon>
        <taxon>Rhizobium/Agrobacterium group</taxon>
        <taxon>Rhizobium</taxon>
    </lineage>
</organism>
<keyword evidence="3" id="KW-1185">Reference proteome</keyword>
<gene>
    <name evidence="2" type="ORF">LRX75_16155</name>
</gene>
<evidence type="ECO:0000313" key="2">
    <source>
        <dbReference type="EMBL" id="MCD7110568.1"/>
    </source>
</evidence>
<dbReference type="AlphaFoldDB" id="A0A9X1NWF3"/>
<keyword evidence="1" id="KW-0732">Signal</keyword>
<dbReference type="InterPro" id="IPR011250">
    <property type="entry name" value="OMP/PagP_B-barrel"/>
</dbReference>
<feature type="signal peptide" evidence="1">
    <location>
        <begin position="1"/>
        <end position="23"/>
    </location>
</feature>
<evidence type="ECO:0000256" key="1">
    <source>
        <dbReference type="SAM" id="SignalP"/>
    </source>
</evidence>
<sequence length="247" mass="26044">MTRFTKILLAGVALAASGSIVRAADLTEPVGPVVVETNGGFYLGSVSSLTFLDDTSFAAGGARVSTDYDVGYYSGVRAGYSFGDMGYVSPRVELEVGYGNASVDNHRVSGVGAIRSIDSFGDATTIQGYVNGYLDIPLGGQLSAITPYVGGGVGVMNLELRRQGVAGVATLMDDDDTRFAYHLDAGVGINIQELGLFTNVALLTNTTFDIGYRFTAADNFSFTARDGSRSETDFRSHAVIVGFRKSF</sequence>
<dbReference type="SUPFAM" id="SSF56925">
    <property type="entry name" value="OMPA-like"/>
    <property type="match status" value="1"/>
</dbReference>
<accession>A0A9X1NWF3</accession>
<proteinExistence type="predicted"/>